<evidence type="ECO:0000313" key="2">
    <source>
        <dbReference type="EMBL" id="EFE86112.1"/>
    </source>
</evidence>
<evidence type="ECO:0000313" key="3">
    <source>
        <dbReference type="Proteomes" id="UP000003748"/>
    </source>
</evidence>
<dbReference type="GeneID" id="78420326"/>
<dbReference type="STRING" id="546275.FUSPEROL_02153"/>
<accession>D4CXJ2</accession>
<dbReference type="Proteomes" id="UP000003748">
    <property type="component" value="Unassembled WGS sequence"/>
</dbReference>
<sequence length="132" mass="16282">MIFKLFIIIFLIIIFSIISFFYLFFDFIKIKTKLNLLVSIIVIIEKENGEIINKKYLDYFTSIKDIFHLEEIILLYKISKRKKVKKNKLKYIYGKIFKNFKKEIEILLKIKKLEEIDYHRIRFKIIKIKIFF</sequence>
<organism evidence="2 3">
    <name type="scientific">Fusobacterium periodonticum ATCC 33693</name>
    <dbReference type="NCBI Taxonomy" id="546275"/>
    <lineage>
        <taxon>Bacteria</taxon>
        <taxon>Fusobacteriati</taxon>
        <taxon>Fusobacteriota</taxon>
        <taxon>Fusobacteriia</taxon>
        <taxon>Fusobacteriales</taxon>
        <taxon>Fusobacteriaceae</taxon>
        <taxon>Fusobacterium</taxon>
    </lineage>
</organism>
<evidence type="ECO:0000256" key="1">
    <source>
        <dbReference type="SAM" id="Phobius"/>
    </source>
</evidence>
<dbReference type="AlphaFoldDB" id="D4CXJ2"/>
<keyword evidence="1" id="KW-0472">Membrane</keyword>
<dbReference type="EMBL" id="ACJY01000099">
    <property type="protein sequence ID" value="EFE86112.1"/>
    <property type="molecule type" value="Genomic_DNA"/>
</dbReference>
<dbReference type="RefSeq" id="WP_005974961.1">
    <property type="nucleotide sequence ID" value="NZ_GG665898.1"/>
</dbReference>
<keyword evidence="1" id="KW-0812">Transmembrane</keyword>
<gene>
    <name evidence="2" type="ORF">FUSPEROL_02153</name>
</gene>
<keyword evidence="1" id="KW-1133">Transmembrane helix</keyword>
<feature type="transmembrane region" description="Helical" evidence="1">
    <location>
        <begin position="6"/>
        <end position="25"/>
    </location>
</feature>
<protein>
    <submittedName>
        <fullName evidence="2">Uncharacterized protein</fullName>
    </submittedName>
</protein>
<comment type="caution">
    <text evidence="2">The sequence shown here is derived from an EMBL/GenBank/DDBJ whole genome shotgun (WGS) entry which is preliminary data.</text>
</comment>
<dbReference type="HOGENOM" id="CLU_1914019_0_0_0"/>
<reference evidence="2 3" key="1">
    <citation type="submission" date="2010-02" db="EMBL/GenBank/DDBJ databases">
        <authorList>
            <person name="Weinstock G."/>
            <person name="Sodergren E."/>
            <person name="Clifton S."/>
            <person name="Fulton L."/>
            <person name="Fulton B."/>
            <person name="Courtney L."/>
            <person name="Fronick C."/>
            <person name="Harrison M."/>
            <person name="Strong C."/>
            <person name="Farmer C."/>
            <person name="Delahaunty K."/>
            <person name="Markovic C."/>
            <person name="Hall O."/>
            <person name="Minx P."/>
            <person name="Tomlinson C."/>
            <person name="Mitreva M."/>
            <person name="Nelson J."/>
            <person name="Hou S."/>
            <person name="Wollam A."/>
            <person name="Pepin K.H."/>
            <person name="Johnson M."/>
            <person name="Bhonagiri V."/>
            <person name="Zhang X."/>
            <person name="Suruliraj S."/>
            <person name="Warren W."/>
            <person name="Chinwalla A."/>
            <person name="Mardis E.R."/>
            <person name="Wilson R.K."/>
        </authorList>
    </citation>
    <scope>NUCLEOTIDE SEQUENCE [LARGE SCALE GENOMIC DNA]</scope>
    <source>
        <strain evidence="2 3">ATCC 33693</strain>
    </source>
</reference>
<proteinExistence type="predicted"/>
<name>D4CXJ2_9FUSO</name>